<keyword evidence="5" id="KW-0489">Methyltransferase</keyword>
<dbReference type="PROSITE" id="PS50889">
    <property type="entry name" value="S4"/>
    <property type="match status" value="1"/>
</dbReference>
<protein>
    <submittedName>
        <fullName evidence="5">TlyA family RNA methyltransferase</fullName>
    </submittedName>
</protein>
<dbReference type="SUPFAM" id="SSF53335">
    <property type="entry name" value="S-adenosyl-L-methionine-dependent methyltransferases"/>
    <property type="match status" value="1"/>
</dbReference>
<name>A0A515D7D0_9BURK</name>
<dbReference type="InterPro" id="IPR047048">
    <property type="entry name" value="TlyA"/>
</dbReference>
<organism evidence="5 6">
    <name type="scientific">Rhodoferax sediminis</name>
    <dbReference type="NCBI Taxonomy" id="2509614"/>
    <lineage>
        <taxon>Bacteria</taxon>
        <taxon>Pseudomonadati</taxon>
        <taxon>Pseudomonadota</taxon>
        <taxon>Betaproteobacteria</taxon>
        <taxon>Burkholderiales</taxon>
        <taxon>Comamonadaceae</taxon>
        <taxon>Rhodoferax</taxon>
    </lineage>
</organism>
<evidence type="ECO:0000256" key="1">
    <source>
        <dbReference type="ARBA" id="ARBA00022884"/>
    </source>
</evidence>
<dbReference type="InterPro" id="IPR002877">
    <property type="entry name" value="RNA_MeTrfase_FtsJ_dom"/>
</dbReference>
<dbReference type="CDD" id="cd00165">
    <property type="entry name" value="S4"/>
    <property type="match status" value="1"/>
</dbReference>
<dbReference type="Proteomes" id="UP000316798">
    <property type="component" value="Chromosome"/>
</dbReference>
<comment type="similarity">
    <text evidence="2">Belongs to the TlyA family.</text>
</comment>
<dbReference type="GO" id="GO:0032259">
    <property type="term" value="P:methylation"/>
    <property type="evidence" value="ECO:0007669"/>
    <property type="project" value="UniProtKB-KW"/>
</dbReference>
<proteinExistence type="inferred from homology"/>
<evidence type="ECO:0000259" key="4">
    <source>
        <dbReference type="Pfam" id="PF01728"/>
    </source>
</evidence>
<evidence type="ECO:0000256" key="3">
    <source>
        <dbReference type="PROSITE-ProRule" id="PRU00182"/>
    </source>
</evidence>
<dbReference type="Gene3D" id="3.40.50.150">
    <property type="entry name" value="Vaccinia Virus protein VP39"/>
    <property type="match status" value="1"/>
</dbReference>
<evidence type="ECO:0000313" key="5">
    <source>
        <dbReference type="EMBL" id="QDL36257.1"/>
    </source>
</evidence>
<dbReference type="PANTHER" id="PTHR32319:SF0">
    <property type="entry name" value="BACTERIAL HEMOLYSIN-LIKE PROTEIN"/>
    <property type="match status" value="1"/>
</dbReference>
<dbReference type="OrthoDB" id="9784736at2"/>
<dbReference type="PANTHER" id="PTHR32319">
    <property type="entry name" value="BACTERIAL HEMOLYSIN-LIKE PROTEIN"/>
    <property type="match status" value="1"/>
</dbReference>
<keyword evidence="1 3" id="KW-0694">RNA-binding</keyword>
<dbReference type="Pfam" id="PF01728">
    <property type="entry name" value="FtsJ"/>
    <property type="match status" value="1"/>
</dbReference>
<dbReference type="Gene3D" id="3.10.290.10">
    <property type="entry name" value="RNA-binding S4 domain"/>
    <property type="match status" value="1"/>
</dbReference>
<dbReference type="AlphaFoldDB" id="A0A515D7D0"/>
<evidence type="ECO:0000313" key="6">
    <source>
        <dbReference type="Proteomes" id="UP000316798"/>
    </source>
</evidence>
<dbReference type="InterPro" id="IPR029063">
    <property type="entry name" value="SAM-dependent_MTases_sf"/>
</dbReference>
<sequence length="263" mass="27706">MRADQLLQGRGLATSRSQAQRLIAAGVRWQPAMTHAAAWKTIAKNSDDVPADARIELLDAAEARYVSRGGLKLEGALRQSGLSVAGKRCLDVGQSTGGFTDCLLQHGAAGVVGVDVGHGQLHPALRGDARVFCIEGVNARALDATDLIADSEDVAGAAASFDANFEVIVGDLSFISLTLVLPALVPLLAPQGALLMLVKPQFELQPGQVGKGGIVKDATLYTLVEQRIRDSLASLQMQVLGWYDSAITGGDGNREFFVYATKP</sequence>
<dbReference type="PIRSF" id="PIRSF005578">
    <property type="entry name" value="TlyA"/>
    <property type="match status" value="1"/>
</dbReference>
<dbReference type="GO" id="GO:0003723">
    <property type="term" value="F:RNA binding"/>
    <property type="evidence" value="ECO:0007669"/>
    <property type="project" value="UniProtKB-KW"/>
</dbReference>
<dbReference type="KEGG" id="rhf:EUB48_02295"/>
<keyword evidence="6" id="KW-1185">Reference proteome</keyword>
<evidence type="ECO:0000256" key="2">
    <source>
        <dbReference type="ARBA" id="ARBA00029460"/>
    </source>
</evidence>
<keyword evidence="5" id="KW-0808">Transferase</keyword>
<dbReference type="GO" id="GO:0008168">
    <property type="term" value="F:methyltransferase activity"/>
    <property type="evidence" value="ECO:0007669"/>
    <property type="project" value="UniProtKB-KW"/>
</dbReference>
<accession>A0A515D7D0</accession>
<gene>
    <name evidence="5" type="ORF">EUB48_02295</name>
</gene>
<feature type="domain" description="Ribosomal RNA methyltransferase FtsJ" evidence="4">
    <location>
        <begin position="65"/>
        <end position="260"/>
    </location>
</feature>
<dbReference type="RefSeq" id="WP_142817434.1">
    <property type="nucleotide sequence ID" value="NZ_CP035503.1"/>
</dbReference>
<dbReference type="InterPro" id="IPR036986">
    <property type="entry name" value="S4_RNA-bd_sf"/>
</dbReference>
<dbReference type="InterPro" id="IPR004538">
    <property type="entry name" value="Hemolysin_A/TlyA"/>
</dbReference>
<reference evidence="5 6" key="1">
    <citation type="submission" date="2019-01" db="EMBL/GenBank/DDBJ databases">
        <title>Genomic insights into a novel species Rhodoferax sp.</title>
        <authorList>
            <person name="Jin L."/>
        </authorList>
    </citation>
    <scope>NUCLEOTIDE SEQUENCE [LARGE SCALE GENOMIC DNA]</scope>
    <source>
        <strain evidence="5 6">CHu59-6-5</strain>
    </source>
</reference>
<dbReference type="EMBL" id="CP035503">
    <property type="protein sequence ID" value="QDL36257.1"/>
    <property type="molecule type" value="Genomic_DNA"/>
</dbReference>